<protein>
    <submittedName>
        <fullName evidence="1">Uncharacterized protein</fullName>
    </submittedName>
</protein>
<dbReference type="Proteomes" id="UP000315750">
    <property type="component" value="Chromosome"/>
</dbReference>
<evidence type="ECO:0000313" key="2">
    <source>
        <dbReference type="Proteomes" id="UP000315750"/>
    </source>
</evidence>
<gene>
    <name evidence="1" type="ORF">Pan181_40240</name>
</gene>
<dbReference type="KEGG" id="amuc:Pan181_40240"/>
<evidence type="ECO:0000313" key="1">
    <source>
        <dbReference type="EMBL" id="QDU57801.1"/>
    </source>
</evidence>
<proteinExistence type="predicted"/>
<keyword evidence="2" id="KW-1185">Reference proteome</keyword>
<dbReference type="AlphaFoldDB" id="A0A518AST8"/>
<organism evidence="1 2">
    <name type="scientific">Aeoliella mucimassa</name>
    <dbReference type="NCBI Taxonomy" id="2527972"/>
    <lineage>
        <taxon>Bacteria</taxon>
        <taxon>Pseudomonadati</taxon>
        <taxon>Planctomycetota</taxon>
        <taxon>Planctomycetia</taxon>
        <taxon>Pirellulales</taxon>
        <taxon>Lacipirellulaceae</taxon>
        <taxon>Aeoliella</taxon>
    </lineage>
</organism>
<reference evidence="1 2" key="1">
    <citation type="submission" date="2019-02" db="EMBL/GenBank/DDBJ databases">
        <title>Deep-cultivation of Planctomycetes and their phenomic and genomic characterization uncovers novel biology.</title>
        <authorList>
            <person name="Wiegand S."/>
            <person name="Jogler M."/>
            <person name="Boedeker C."/>
            <person name="Pinto D."/>
            <person name="Vollmers J."/>
            <person name="Rivas-Marin E."/>
            <person name="Kohn T."/>
            <person name="Peeters S.H."/>
            <person name="Heuer A."/>
            <person name="Rast P."/>
            <person name="Oberbeckmann S."/>
            <person name="Bunk B."/>
            <person name="Jeske O."/>
            <person name="Meyerdierks A."/>
            <person name="Storesund J.E."/>
            <person name="Kallscheuer N."/>
            <person name="Luecker S."/>
            <person name="Lage O.M."/>
            <person name="Pohl T."/>
            <person name="Merkel B.J."/>
            <person name="Hornburger P."/>
            <person name="Mueller R.-W."/>
            <person name="Bruemmer F."/>
            <person name="Labrenz M."/>
            <person name="Spormann A.M."/>
            <person name="Op den Camp H."/>
            <person name="Overmann J."/>
            <person name="Amann R."/>
            <person name="Jetten M.S.M."/>
            <person name="Mascher T."/>
            <person name="Medema M.H."/>
            <person name="Devos D.P."/>
            <person name="Kaster A.-K."/>
            <person name="Ovreas L."/>
            <person name="Rohde M."/>
            <person name="Galperin M.Y."/>
            <person name="Jogler C."/>
        </authorList>
    </citation>
    <scope>NUCLEOTIDE SEQUENCE [LARGE SCALE GENOMIC DNA]</scope>
    <source>
        <strain evidence="1 2">Pan181</strain>
    </source>
</reference>
<dbReference type="EMBL" id="CP036278">
    <property type="protein sequence ID" value="QDU57801.1"/>
    <property type="molecule type" value="Genomic_DNA"/>
</dbReference>
<name>A0A518AST8_9BACT</name>
<sequence length="103" mass="11971">MQIVLKAVWADFTLVERDLRFYMPKLQIIPLPDPYDPTRTRHLICCDHVEEGTKFVMANLATREAARKWIEQRLPRVVPSPVPQFLRRANELEPVELEATAAC</sequence>
<accession>A0A518AST8</accession>